<evidence type="ECO:0000313" key="1">
    <source>
        <dbReference type="EMBL" id="RCK67971.1"/>
    </source>
</evidence>
<dbReference type="InterPro" id="IPR014487">
    <property type="entry name" value="DUF3151"/>
</dbReference>
<accession>A0A367YSK0</accession>
<dbReference type="RefSeq" id="WP_114128219.1">
    <property type="nucleotide sequence ID" value="NZ_QOUI01000016.1"/>
</dbReference>
<dbReference type="Pfam" id="PF11349">
    <property type="entry name" value="DUF3151"/>
    <property type="match status" value="1"/>
</dbReference>
<gene>
    <name evidence="1" type="ORF">DT076_18700</name>
</gene>
<dbReference type="PIRSF" id="PIRSF017349">
    <property type="entry name" value="UCP017349"/>
    <property type="match status" value="1"/>
</dbReference>
<dbReference type="Proteomes" id="UP000252770">
    <property type="component" value="Unassembled WGS sequence"/>
</dbReference>
<proteinExistence type="predicted"/>
<evidence type="ECO:0000313" key="2">
    <source>
        <dbReference type="Proteomes" id="UP000252770"/>
    </source>
</evidence>
<sequence>MGPVSEIHRNLLADAAPETRLPVDPAVAELAERGKDAFEEVIRAHPESSLCWALLAEGALNARTPGADVAAYAYARTGYHRGLDALRRAGWKGSGPIPWEHEPNRGFLRALWALTVAAQRIGDTAEFERCAQFLRDSSETAYAELSSSRPLEA</sequence>
<dbReference type="AlphaFoldDB" id="A0A367YSK0"/>
<comment type="caution">
    <text evidence="1">The sequence shown here is derived from an EMBL/GenBank/DDBJ whole genome shotgun (WGS) entry which is preliminary data.</text>
</comment>
<organism evidence="1 2">
    <name type="scientific">Desertihabitans brevis</name>
    <dbReference type="NCBI Taxonomy" id="2268447"/>
    <lineage>
        <taxon>Bacteria</taxon>
        <taxon>Bacillati</taxon>
        <taxon>Actinomycetota</taxon>
        <taxon>Actinomycetes</taxon>
        <taxon>Propionibacteriales</taxon>
        <taxon>Propionibacteriaceae</taxon>
        <taxon>Desertihabitans</taxon>
    </lineage>
</organism>
<reference evidence="1 2" key="1">
    <citation type="submission" date="2018-07" db="EMBL/GenBank/DDBJ databases">
        <title>Desertimonas flava gen. nov. sp. nov.</title>
        <authorList>
            <person name="Liu S."/>
        </authorList>
    </citation>
    <scope>NUCLEOTIDE SEQUENCE [LARGE SCALE GENOMIC DNA]</scope>
    <source>
        <strain evidence="1 2">16Sb5-5</strain>
    </source>
</reference>
<dbReference type="EMBL" id="QOUI01000016">
    <property type="protein sequence ID" value="RCK67971.1"/>
    <property type="molecule type" value="Genomic_DNA"/>
</dbReference>
<protein>
    <submittedName>
        <fullName evidence="1">DUF3151 domain-containing protein</fullName>
    </submittedName>
</protein>
<keyword evidence="2" id="KW-1185">Reference proteome</keyword>
<name>A0A367YSK0_9ACTN</name>